<dbReference type="EMBL" id="HE650827">
    <property type="protein sequence ID" value="CCF59362.1"/>
    <property type="molecule type" value="Genomic_DNA"/>
</dbReference>
<dbReference type="InParanoid" id="H2AYB2"/>
<keyword evidence="2" id="KW-1185">Reference proteome</keyword>
<organism evidence="1 2">
    <name type="scientific">Kazachstania africana (strain ATCC 22294 / BCRC 22015 / CBS 2517 / CECT 1963 / NBRC 1671 / NRRL Y-8276)</name>
    <name type="common">Yeast</name>
    <name type="synonym">Kluyveromyces africanus</name>
    <dbReference type="NCBI Taxonomy" id="1071382"/>
    <lineage>
        <taxon>Eukaryota</taxon>
        <taxon>Fungi</taxon>
        <taxon>Dikarya</taxon>
        <taxon>Ascomycota</taxon>
        <taxon>Saccharomycotina</taxon>
        <taxon>Saccharomycetes</taxon>
        <taxon>Saccharomycetales</taxon>
        <taxon>Saccharomycetaceae</taxon>
        <taxon>Kazachstania</taxon>
    </lineage>
</organism>
<dbReference type="Proteomes" id="UP000005220">
    <property type="component" value="Chromosome 7"/>
</dbReference>
<dbReference type="Pfam" id="PF08578">
    <property type="entry name" value="DUF1765"/>
    <property type="match status" value="1"/>
</dbReference>
<dbReference type="KEGG" id="kaf:KAFR_0G03300"/>
<evidence type="ECO:0000313" key="1">
    <source>
        <dbReference type="EMBL" id="CCF59362.1"/>
    </source>
</evidence>
<evidence type="ECO:0000313" key="2">
    <source>
        <dbReference type="Proteomes" id="UP000005220"/>
    </source>
</evidence>
<dbReference type="FunCoup" id="H2AYB2">
    <property type="interactions" value="133"/>
</dbReference>
<dbReference type="AlphaFoldDB" id="H2AYB2"/>
<dbReference type="GeneID" id="13887341"/>
<proteinExistence type="predicted"/>
<name>H2AYB2_KAZAF</name>
<dbReference type="RefSeq" id="XP_003958497.1">
    <property type="nucleotide sequence ID" value="XM_003958448.1"/>
</dbReference>
<reference evidence="1 2" key="1">
    <citation type="journal article" date="2011" name="Proc. Natl. Acad. Sci. U.S.A.">
        <title>Evolutionary erosion of yeast sex chromosomes by mating-type switching accidents.</title>
        <authorList>
            <person name="Gordon J.L."/>
            <person name="Armisen D."/>
            <person name="Proux-Wera E."/>
            <person name="Oheigeartaigh S.S."/>
            <person name="Byrne K.P."/>
            <person name="Wolfe K.H."/>
        </authorList>
    </citation>
    <scope>NUCLEOTIDE SEQUENCE [LARGE SCALE GENOMIC DNA]</scope>
    <source>
        <strain evidence="2">ATCC 22294 / BCRC 22015 / CBS 2517 / CECT 1963 / NBRC 1671 / NRRL Y-8276</strain>
    </source>
</reference>
<accession>H2AYB2</accession>
<gene>
    <name evidence="1" type="primary">KAFR0G03300</name>
    <name evidence="1" type="ORF">KAFR_0G03300</name>
</gene>
<sequence length="677" mass="79769">MINDRNLVINGNDRISRFIKTHLLSFLRSNHYTPSSHSDVVNVLSHWWITLLNFLNNDIGPTKEQRFASNSACGPNLIVIILECISRIMTILINDSHSFDKTIYEKYSNNLLMTLHFITNKLILNSKKMKRDKSNYQHYSKYNLIIRSFLGKLNAYSFIYLSTDLKFDIQLLISLASQRINFSVEENIETSLPWKTHHFQVTKFSNRTPKIVETKDNKFFKIIISYLKNESIYQSFYFHYLYLALTLTERSGSSVYDFPALKFLTTLTMIQSLKCDIPKIQKFLKSSSSLNNSNSYNDKMPDIENQNILTPDKYDSFLLKASQTIKLWQILNKLTQLFPQNITPLLMIHDNLQLNYFQRKIVAYDFKIANFVYDKLLRTMLQNGIHFINWDRWTLGHINLIKTLNINCQLISLISIFNIWEEINVENRYKIVEFFLNDSIWYQLTLDVSNNLITIIFIKLVVFKIRQIMHNENLKMRLLEKLLLFELLKIDKSEFNNSPMDSVLFFNGNRKFIFGKLHGGKDTSKNIVDIQNVFGPLDIEESVDENGMIPAVEQMITGVREKDKFGFKVMFLPLRVNNIQHWNDVWKRKKPTSDRVLPSIPNDEGLLKLNLSIFGDLSRYKDIVHREKQTNAREMSNIVTFIKIFNLTIREYDEINNLNLNEEKEDPIIYIDFEIFK</sequence>
<dbReference type="HOGENOM" id="CLU_367625_0_0_1"/>
<dbReference type="OrthoDB" id="296767at2759"/>
<dbReference type="InterPro" id="IPR013887">
    <property type="entry name" value="UPF0592"/>
</dbReference>
<protein>
    <submittedName>
        <fullName evidence="1">Uncharacterized protein</fullName>
    </submittedName>
</protein>
<dbReference type="eggNOG" id="ENOG502QQ52">
    <property type="taxonomic scope" value="Eukaryota"/>
</dbReference>